<dbReference type="eggNOG" id="COG2049">
    <property type="taxonomic scope" value="Bacteria"/>
</dbReference>
<sequence length="242" mass="27118">MEVKQYAEDALTINLGSEVDERINRQLVQLKNAVTGLGQEGITDIVLSYTSLIIYFDVLKADVKKITKAVQKLNMDELEDREYTYKTVKIPVCYGGDFGPDLGLFKENGLTPDEVIRMHSNTEYLVYMLGFMPGFPFLGGLSEKLHKARLDSPRTNIPAGSVGIGGRQTGMYPFDSPGGWNLLGRTPIPLYDSERENAILYEAGDRIIYIPIDEKEYCRIKNAYADGEYTVEVETRGEEHGA</sequence>
<dbReference type="GO" id="GO:0016787">
    <property type="term" value="F:hydrolase activity"/>
    <property type="evidence" value="ECO:0007669"/>
    <property type="project" value="UniProtKB-KW"/>
</dbReference>
<dbReference type="SUPFAM" id="SSF160467">
    <property type="entry name" value="PH0987 N-terminal domain-like"/>
    <property type="match status" value="1"/>
</dbReference>
<proteinExistence type="predicted"/>
<dbReference type="HOGENOM" id="CLU_020207_1_0_9"/>
<dbReference type="OrthoDB" id="9778567at2"/>
<evidence type="ECO:0000313" key="6">
    <source>
        <dbReference type="Proteomes" id="UP000044136"/>
    </source>
</evidence>
<dbReference type="EMBL" id="CCSE01000001">
    <property type="protein sequence ID" value="CEA03683.1"/>
    <property type="molecule type" value="Genomic_DNA"/>
</dbReference>
<dbReference type="NCBIfam" id="TIGR00370">
    <property type="entry name" value="5-oxoprolinase subunit PxpB"/>
    <property type="match status" value="1"/>
</dbReference>
<dbReference type="InterPro" id="IPR010016">
    <property type="entry name" value="PxpB"/>
</dbReference>
<keyword evidence="6" id="KW-1185">Reference proteome</keyword>
<keyword evidence="3" id="KW-0067">ATP-binding</keyword>
<keyword evidence="2" id="KW-0378">Hydrolase</keyword>
<dbReference type="InterPro" id="IPR029000">
    <property type="entry name" value="Cyclophilin-like_dom_sf"/>
</dbReference>
<organism evidence="5 6">
    <name type="scientific">Jeotgalicoccus saudimassiliensis</name>
    <dbReference type="NCBI Taxonomy" id="1461582"/>
    <lineage>
        <taxon>Bacteria</taxon>
        <taxon>Bacillati</taxon>
        <taxon>Bacillota</taxon>
        <taxon>Bacilli</taxon>
        <taxon>Bacillales</taxon>
        <taxon>Staphylococcaceae</taxon>
        <taxon>Jeotgalicoccus</taxon>
    </lineage>
</organism>
<reference evidence="5 6" key="1">
    <citation type="submission" date="2014-07" db="EMBL/GenBank/DDBJ databases">
        <authorList>
            <person name="Urmite Genomes Urmite Genomes"/>
        </authorList>
    </citation>
    <scope>NUCLEOTIDE SEQUENCE [LARGE SCALE GENOMIC DNA]</scope>
    <source>
        <strain evidence="5 6">13MG44_air</strain>
    </source>
</reference>
<dbReference type="AlphaFoldDB" id="A0A078M8G6"/>
<evidence type="ECO:0000256" key="3">
    <source>
        <dbReference type="ARBA" id="ARBA00022840"/>
    </source>
</evidence>
<dbReference type="PANTHER" id="PTHR34698:SF2">
    <property type="entry name" value="5-OXOPROLINASE SUBUNIT B"/>
    <property type="match status" value="1"/>
</dbReference>
<evidence type="ECO:0000256" key="1">
    <source>
        <dbReference type="ARBA" id="ARBA00022741"/>
    </source>
</evidence>
<dbReference type="Pfam" id="PF02682">
    <property type="entry name" value="CT_C_D"/>
    <property type="match status" value="1"/>
</dbReference>
<dbReference type="InterPro" id="IPR003833">
    <property type="entry name" value="CT_C_D"/>
</dbReference>
<name>A0A078M8G6_9STAP</name>
<accession>A0A078M8G6</accession>
<evidence type="ECO:0000313" key="5">
    <source>
        <dbReference type="EMBL" id="CEA03683.1"/>
    </source>
</evidence>
<evidence type="ECO:0000256" key="2">
    <source>
        <dbReference type="ARBA" id="ARBA00022801"/>
    </source>
</evidence>
<dbReference type="GO" id="GO:0005524">
    <property type="term" value="F:ATP binding"/>
    <property type="evidence" value="ECO:0007669"/>
    <property type="project" value="UniProtKB-KW"/>
</dbReference>
<protein>
    <submittedName>
        <fullName evidence="5">Kinase A inhibitor</fullName>
    </submittedName>
</protein>
<dbReference type="Gene3D" id="3.30.1360.40">
    <property type="match status" value="1"/>
</dbReference>
<keyword evidence="5" id="KW-0418">Kinase</keyword>
<dbReference type="Proteomes" id="UP000044136">
    <property type="component" value="Unassembled WGS sequence"/>
</dbReference>
<dbReference type="Gene3D" id="2.40.100.10">
    <property type="entry name" value="Cyclophilin-like"/>
    <property type="match status" value="1"/>
</dbReference>
<feature type="domain" description="Carboxyltransferase" evidence="4">
    <location>
        <begin position="1"/>
        <end position="201"/>
    </location>
</feature>
<evidence type="ECO:0000259" key="4">
    <source>
        <dbReference type="SMART" id="SM00796"/>
    </source>
</evidence>
<keyword evidence="1" id="KW-0547">Nucleotide-binding</keyword>
<dbReference type="PANTHER" id="PTHR34698">
    <property type="entry name" value="5-OXOPROLINASE SUBUNIT B"/>
    <property type="match status" value="1"/>
</dbReference>
<dbReference type="RefSeq" id="WP_052108980.1">
    <property type="nucleotide sequence ID" value="NZ_CCSE01000001.1"/>
</dbReference>
<dbReference type="GO" id="GO:0016301">
    <property type="term" value="F:kinase activity"/>
    <property type="evidence" value="ECO:0007669"/>
    <property type="project" value="UniProtKB-KW"/>
</dbReference>
<keyword evidence="5" id="KW-0808">Transferase</keyword>
<gene>
    <name evidence="5" type="primary">kipI</name>
    <name evidence="5" type="ORF">BN1048_02174</name>
</gene>
<dbReference type="SMART" id="SM00796">
    <property type="entry name" value="AHS1"/>
    <property type="match status" value="1"/>
</dbReference>
<dbReference type="STRING" id="1461582.BN1048_02174"/>
<dbReference type="SUPFAM" id="SSF50891">
    <property type="entry name" value="Cyclophilin-like"/>
    <property type="match status" value="1"/>
</dbReference>